<feature type="domain" description="PH" evidence="3">
    <location>
        <begin position="471"/>
        <end position="502"/>
    </location>
</feature>
<feature type="region of interest" description="Disordered" evidence="1">
    <location>
        <begin position="1"/>
        <end position="61"/>
    </location>
</feature>
<dbReference type="Pfam" id="PF05703">
    <property type="entry name" value="Auxin_canalis"/>
    <property type="match status" value="2"/>
</dbReference>
<name>A0A8T0XT69_PANVG</name>
<dbReference type="CDD" id="cd00821">
    <property type="entry name" value="PH"/>
    <property type="match status" value="1"/>
</dbReference>
<keyword evidence="2" id="KW-1133">Transmembrane helix</keyword>
<feature type="transmembrane region" description="Helical" evidence="2">
    <location>
        <begin position="270"/>
        <end position="291"/>
    </location>
</feature>
<dbReference type="SUPFAM" id="SSF50729">
    <property type="entry name" value="PH domain-like"/>
    <property type="match status" value="1"/>
</dbReference>
<dbReference type="InterPro" id="IPR001849">
    <property type="entry name" value="PH_domain"/>
</dbReference>
<keyword evidence="5" id="KW-1185">Reference proteome</keyword>
<dbReference type="PANTHER" id="PTHR31351:SF24">
    <property type="entry name" value="VAN3-BINDING PROTEIN-LIKE"/>
    <property type="match status" value="1"/>
</dbReference>
<comment type="caution">
    <text evidence="4">The sequence shown here is derived from an EMBL/GenBank/DDBJ whole genome shotgun (WGS) entry which is preliminary data.</text>
</comment>
<feature type="compositionally biased region" description="Polar residues" evidence="1">
    <location>
        <begin position="1"/>
        <end position="10"/>
    </location>
</feature>
<dbReference type="AlphaFoldDB" id="A0A8T0XT69"/>
<accession>A0A8T0XT69</accession>
<dbReference type="Proteomes" id="UP000823388">
    <property type="component" value="Chromosome 1K"/>
</dbReference>
<keyword evidence="2" id="KW-0812">Transmembrane</keyword>
<dbReference type="EMBL" id="CM029037">
    <property type="protein sequence ID" value="KAG2660324.1"/>
    <property type="molecule type" value="Genomic_DNA"/>
</dbReference>
<organism evidence="4 5">
    <name type="scientific">Panicum virgatum</name>
    <name type="common">Blackwell switchgrass</name>
    <dbReference type="NCBI Taxonomy" id="38727"/>
    <lineage>
        <taxon>Eukaryota</taxon>
        <taxon>Viridiplantae</taxon>
        <taxon>Streptophyta</taxon>
        <taxon>Embryophyta</taxon>
        <taxon>Tracheophyta</taxon>
        <taxon>Spermatophyta</taxon>
        <taxon>Magnoliopsida</taxon>
        <taxon>Liliopsida</taxon>
        <taxon>Poales</taxon>
        <taxon>Poaceae</taxon>
        <taxon>PACMAD clade</taxon>
        <taxon>Panicoideae</taxon>
        <taxon>Panicodae</taxon>
        <taxon>Paniceae</taxon>
        <taxon>Panicinae</taxon>
        <taxon>Panicum</taxon>
        <taxon>Panicum sect. Hiantes</taxon>
    </lineage>
</organism>
<dbReference type="PROSITE" id="PS50003">
    <property type="entry name" value="PH_DOMAIN"/>
    <property type="match status" value="1"/>
</dbReference>
<dbReference type="Pfam" id="PF08458">
    <property type="entry name" value="PH_2"/>
    <property type="match status" value="1"/>
</dbReference>
<reference evidence="4 5" key="1">
    <citation type="submission" date="2020-05" db="EMBL/GenBank/DDBJ databases">
        <title>WGS assembly of Panicum virgatum.</title>
        <authorList>
            <person name="Lovell J.T."/>
            <person name="Jenkins J."/>
            <person name="Shu S."/>
            <person name="Juenger T.E."/>
            <person name="Schmutz J."/>
        </authorList>
    </citation>
    <scope>NUCLEOTIDE SEQUENCE [LARGE SCALE GENOMIC DNA]</scope>
    <source>
        <strain evidence="5">cv. AP13</strain>
    </source>
</reference>
<proteinExistence type="predicted"/>
<dbReference type="Gene3D" id="2.30.29.30">
    <property type="entry name" value="Pleckstrin-homology domain (PH domain)/Phosphotyrosine-binding domain (PTB)"/>
    <property type="match status" value="1"/>
</dbReference>
<dbReference type="SMART" id="SM00233">
    <property type="entry name" value="PH"/>
    <property type="match status" value="1"/>
</dbReference>
<protein>
    <recommendedName>
        <fullName evidence="3">PH domain-containing protein</fullName>
    </recommendedName>
</protein>
<dbReference type="GO" id="GO:0010305">
    <property type="term" value="P:leaf vascular tissue pattern formation"/>
    <property type="evidence" value="ECO:0007669"/>
    <property type="project" value="TreeGrafter"/>
</dbReference>
<dbReference type="GO" id="GO:0010087">
    <property type="term" value="P:phloem or xylem histogenesis"/>
    <property type="evidence" value="ECO:0007669"/>
    <property type="project" value="TreeGrafter"/>
</dbReference>
<dbReference type="InterPro" id="IPR008546">
    <property type="entry name" value="VAN3-bd-like_auxin_canal"/>
</dbReference>
<gene>
    <name evidence="4" type="ORF">PVAP13_1KG421400</name>
</gene>
<dbReference type="PANTHER" id="PTHR31351">
    <property type="entry name" value="EXPRESSED PROTEIN"/>
    <property type="match status" value="1"/>
</dbReference>
<keyword evidence="2" id="KW-0472">Membrane</keyword>
<dbReference type="InterPro" id="IPR011993">
    <property type="entry name" value="PH-like_dom_sf"/>
</dbReference>
<evidence type="ECO:0000313" key="4">
    <source>
        <dbReference type="EMBL" id="KAG2660324.1"/>
    </source>
</evidence>
<feature type="compositionally biased region" description="Polar residues" evidence="1">
    <location>
        <begin position="21"/>
        <end position="37"/>
    </location>
</feature>
<dbReference type="GO" id="GO:0009734">
    <property type="term" value="P:auxin-activated signaling pathway"/>
    <property type="evidence" value="ECO:0007669"/>
    <property type="project" value="TreeGrafter"/>
</dbReference>
<evidence type="ECO:0000256" key="2">
    <source>
        <dbReference type="SAM" id="Phobius"/>
    </source>
</evidence>
<evidence type="ECO:0000313" key="5">
    <source>
        <dbReference type="Proteomes" id="UP000823388"/>
    </source>
</evidence>
<evidence type="ECO:0000256" key="1">
    <source>
        <dbReference type="SAM" id="MobiDB-lite"/>
    </source>
</evidence>
<dbReference type="InterPro" id="IPR013666">
    <property type="entry name" value="PH_pln"/>
</dbReference>
<sequence>MQPRRQTPTRLSPARPPTPPVQRTRSAMAFSASNTAYVSPDPRRPTRAGGGSGARGRSLGVSCRPRSLSPVLRACRSQASSVLRRFGYKGAVGGWHRLDAMRMQMQHKEHTVTVEEGSEELRMEGQLLARMRRRDHLLLPDSAGAAGPLAVLSPQTPLEPMEFLSRSWSVSASEISKVLAGGVGGGRRSSNFVVDRLSGMLMPETLALAAASGTTISPRKRTLRSRSAISAHQVHHSVHHTVHTIGKWFQHWDSSTRVDKARAERARVHAAVSVASVAAAVAAVVAAGAAGSGADVEGARMETALASATQLLASHCVEIAELAGADHDQVASAVEAAVDVRSPGDLLTLTAAAATALGGATAMRHRAQREARSRAAVAPYETKAGSHRADVWCKEGALLKRSRKGALHWKQVAVYINSKSQVIVKLKSKHIGGAFSKKKKGVVYGVYDDIPAWPAHAGGGAPGSAAEACHFGLRTAQGLLEFQCESRAQRQDWVEAVKNLIRQVAGGTAQLEHSFEALRLSSS</sequence>
<evidence type="ECO:0000259" key="3">
    <source>
        <dbReference type="PROSITE" id="PS50003"/>
    </source>
</evidence>
<dbReference type="InterPro" id="IPR040269">
    <property type="entry name" value="VAB"/>
</dbReference>